<dbReference type="PROSITE" id="PS50011">
    <property type="entry name" value="PROTEIN_KINASE_DOM"/>
    <property type="match status" value="1"/>
</dbReference>
<organism evidence="2 3">
    <name type="scientific">Stegodyphus mimosarum</name>
    <name type="common">African social velvet spider</name>
    <dbReference type="NCBI Taxonomy" id="407821"/>
    <lineage>
        <taxon>Eukaryota</taxon>
        <taxon>Metazoa</taxon>
        <taxon>Ecdysozoa</taxon>
        <taxon>Arthropoda</taxon>
        <taxon>Chelicerata</taxon>
        <taxon>Arachnida</taxon>
        <taxon>Araneae</taxon>
        <taxon>Araneomorphae</taxon>
        <taxon>Entelegynae</taxon>
        <taxon>Eresoidea</taxon>
        <taxon>Eresidae</taxon>
        <taxon>Stegodyphus</taxon>
    </lineage>
</organism>
<evidence type="ECO:0000259" key="1">
    <source>
        <dbReference type="PROSITE" id="PS50011"/>
    </source>
</evidence>
<dbReference type="SUPFAM" id="SSF56112">
    <property type="entry name" value="Protein kinase-like (PK-like)"/>
    <property type="match status" value="1"/>
</dbReference>
<accession>A0A087UUE6</accession>
<feature type="non-terminal residue" evidence="2">
    <location>
        <position position="56"/>
    </location>
</feature>
<keyword evidence="3" id="KW-1185">Reference proteome</keyword>
<dbReference type="InterPro" id="IPR000719">
    <property type="entry name" value="Prot_kinase_dom"/>
</dbReference>
<gene>
    <name evidence="2" type="ORF">X975_18002</name>
</gene>
<dbReference type="EMBL" id="KK121667">
    <property type="protein sequence ID" value="KFM80985.1"/>
    <property type="molecule type" value="Genomic_DNA"/>
</dbReference>
<dbReference type="GO" id="GO:0004672">
    <property type="term" value="F:protein kinase activity"/>
    <property type="evidence" value="ECO:0007669"/>
    <property type="project" value="InterPro"/>
</dbReference>
<protein>
    <recommendedName>
        <fullName evidence="1">Protein kinase domain-containing protein</fullName>
    </recommendedName>
</protein>
<evidence type="ECO:0000313" key="2">
    <source>
        <dbReference type="EMBL" id="KFM80985.1"/>
    </source>
</evidence>
<proteinExistence type="predicted"/>
<dbReference type="Gene3D" id="1.10.510.10">
    <property type="entry name" value="Transferase(Phosphotransferase) domain 1"/>
    <property type="match status" value="1"/>
</dbReference>
<dbReference type="GO" id="GO:0005524">
    <property type="term" value="F:ATP binding"/>
    <property type="evidence" value="ECO:0007669"/>
    <property type="project" value="InterPro"/>
</dbReference>
<dbReference type="AlphaFoldDB" id="A0A087UUE6"/>
<reference evidence="2 3" key="1">
    <citation type="submission" date="2013-11" db="EMBL/GenBank/DDBJ databases">
        <title>Genome sequencing of Stegodyphus mimosarum.</title>
        <authorList>
            <person name="Bechsgaard J."/>
        </authorList>
    </citation>
    <scope>NUCLEOTIDE SEQUENCE [LARGE SCALE GENOMIC DNA]</scope>
</reference>
<name>A0A087UUE6_STEMI</name>
<dbReference type="Proteomes" id="UP000054359">
    <property type="component" value="Unassembled WGS sequence"/>
</dbReference>
<sequence>MQKLLCGLEYIHDKKFMHRNLNPGCIFFDKNSELKIANFEHARMMRAGYVPSQVKA</sequence>
<dbReference type="Pfam" id="PF00069">
    <property type="entry name" value="Pkinase"/>
    <property type="match status" value="1"/>
</dbReference>
<evidence type="ECO:0000313" key="3">
    <source>
        <dbReference type="Proteomes" id="UP000054359"/>
    </source>
</evidence>
<dbReference type="OrthoDB" id="1745377at2759"/>
<dbReference type="InterPro" id="IPR011009">
    <property type="entry name" value="Kinase-like_dom_sf"/>
</dbReference>
<feature type="domain" description="Protein kinase" evidence="1">
    <location>
        <begin position="1"/>
        <end position="56"/>
    </location>
</feature>